<dbReference type="PANTHER" id="PTHR38767:SF1">
    <property type="entry name" value="DNA POLYMERASE III SUBUNIT CHI"/>
    <property type="match status" value="1"/>
</dbReference>
<dbReference type="Gene3D" id="3.40.50.10110">
    <property type="entry name" value="DNA polymerase III subunit chi"/>
    <property type="match status" value="1"/>
</dbReference>
<proteinExistence type="predicted"/>
<dbReference type="PANTHER" id="PTHR38767">
    <property type="entry name" value="DNA POLYMERASE III SUBUNIT CHI"/>
    <property type="match status" value="1"/>
</dbReference>
<dbReference type="InterPro" id="IPR007459">
    <property type="entry name" value="DNA_pol3_chi"/>
</dbReference>
<dbReference type="NCBIfam" id="NF004347">
    <property type="entry name" value="PRK05728.1-4"/>
    <property type="match status" value="1"/>
</dbReference>
<evidence type="ECO:0000313" key="1">
    <source>
        <dbReference type="EMBL" id="TQV80669.1"/>
    </source>
</evidence>
<dbReference type="RefSeq" id="WP_142896383.1">
    <property type="nucleotide sequence ID" value="NZ_ML660054.1"/>
</dbReference>
<keyword evidence="2" id="KW-1185">Reference proteome</keyword>
<comment type="caution">
    <text evidence="1">The sequence shown here is derived from an EMBL/GenBank/DDBJ whole genome shotgun (WGS) entry which is preliminary data.</text>
</comment>
<dbReference type="SUPFAM" id="SSF102400">
    <property type="entry name" value="DNA polymerase III chi subunit"/>
    <property type="match status" value="1"/>
</dbReference>
<dbReference type="Proteomes" id="UP000315252">
    <property type="component" value="Unassembled WGS sequence"/>
</dbReference>
<dbReference type="GO" id="GO:0006260">
    <property type="term" value="P:DNA replication"/>
    <property type="evidence" value="ECO:0007669"/>
    <property type="project" value="InterPro"/>
</dbReference>
<dbReference type="AlphaFoldDB" id="A0A545TTY0"/>
<dbReference type="InterPro" id="IPR036768">
    <property type="entry name" value="PolIII_chi_sf"/>
</dbReference>
<name>A0A545TTY0_9PROT</name>
<organism evidence="1 2">
    <name type="scientific">Denitrobaculum tricleocarpae</name>
    <dbReference type="NCBI Taxonomy" id="2591009"/>
    <lineage>
        <taxon>Bacteria</taxon>
        <taxon>Pseudomonadati</taxon>
        <taxon>Pseudomonadota</taxon>
        <taxon>Alphaproteobacteria</taxon>
        <taxon>Rhodospirillales</taxon>
        <taxon>Rhodospirillaceae</taxon>
        <taxon>Denitrobaculum</taxon>
    </lineage>
</organism>
<dbReference type="OrthoDB" id="9795973at2"/>
<reference evidence="1 2" key="1">
    <citation type="submission" date="2019-06" db="EMBL/GenBank/DDBJ databases">
        <title>Whole genome sequence for Rhodospirillaceae sp. R148.</title>
        <authorList>
            <person name="Wang G."/>
        </authorList>
    </citation>
    <scope>NUCLEOTIDE SEQUENCE [LARGE SCALE GENOMIC DNA]</scope>
    <source>
        <strain evidence="1 2">R148</strain>
    </source>
</reference>
<dbReference type="GO" id="GO:0003677">
    <property type="term" value="F:DNA binding"/>
    <property type="evidence" value="ECO:0007669"/>
    <property type="project" value="InterPro"/>
</dbReference>
<dbReference type="Pfam" id="PF04364">
    <property type="entry name" value="DNA_pol3_chi"/>
    <property type="match status" value="1"/>
</dbReference>
<dbReference type="GO" id="GO:0032298">
    <property type="term" value="P:positive regulation of DNA-templated DNA replication initiation"/>
    <property type="evidence" value="ECO:0007669"/>
    <property type="project" value="TreeGrafter"/>
</dbReference>
<dbReference type="EMBL" id="VHSH01000003">
    <property type="protein sequence ID" value="TQV80669.1"/>
    <property type="molecule type" value="Genomic_DNA"/>
</dbReference>
<accession>A0A545TTY0</accession>
<evidence type="ECO:0000313" key="2">
    <source>
        <dbReference type="Proteomes" id="UP000315252"/>
    </source>
</evidence>
<dbReference type="GO" id="GO:0003887">
    <property type="term" value="F:DNA-directed DNA polymerase activity"/>
    <property type="evidence" value="ECO:0007669"/>
    <property type="project" value="InterPro"/>
</dbReference>
<gene>
    <name evidence="1" type="ORF">FKG95_10950</name>
</gene>
<sequence>MTEVRFYHMTRSTLEAALPQMLEKTLERGQKAVVMAGSDARVEALNGHLWSYHDRSFLPHGSKKDGYPERQPVWLTIEDERPNQAEVLFLTDGATSEQLEDFQLCAVLFDGKAQEAVQAARAQWTGYKDAGHNVTYWQQDEEGRWSQKA</sequence>
<protein>
    <submittedName>
        <fullName evidence="1">DNA polymerase III subunit chi</fullName>
    </submittedName>
</protein>